<dbReference type="IntAct" id="D2NUJ7">
    <property type="interactions" value="29"/>
</dbReference>
<evidence type="ECO:0000259" key="15">
    <source>
        <dbReference type="PROSITE" id="PS50255"/>
    </source>
</evidence>
<comment type="subcellular location">
    <subcellularLocation>
        <location evidence="1">Endoplasmic reticulum membrane</location>
        <topology evidence="1">Single-pass membrane protein</topology>
        <orientation evidence="1">Cytoplasmic side</orientation>
    </subcellularLocation>
    <subcellularLocation>
        <location evidence="11">Microsome membrane</location>
        <topology evidence="11">Single-pass membrane protein</topology>
        <orientation evidence="11">Cytoplasmic side</orientation>
    </subcellularLocation>
</comment>
<keyword evidence="3" id="KW-0349">Heme</keyword>
<dbReference type="EMBL" id="BT120140">
    <property type="protein sequence ID" value="ADB57061.1"/>
    <property type="molecule type" value="mRNA"/>
</dbReference>
<feature type="transmembrane region" description="Helical" evidence="14">
    <location>
        <begin position="98"/>
        <end position="115"/>
    </location>
</feature>
<reference evidence="16" key="1">
    <citation type="submission" date="2010-01" db="EMBL/GenBank/DDBJ databases">
        <authorList>
            <person name="Carlson J."/>
            <person name="Booth B."/>
            <person name="Frise E."/>
            <person name="Park S."/>
            <person name="Wan K."/>
            <person name="Yu C."/>
            <person name="Celniker S."/>
        </authorList>
    </citation>
    <scope>NUCLEOTIDE SEQUENCE</scope>
    <source>
        <strain evidence="16">Berkeley</strain>
    </source>
</reference>
<keyword evidence="10 14" id="KW-0472">Membrane</keyword>
<feature type="domain" description="Cytochrome b5 heme-binding" evidence="15">
    <location>
        <begin position="7"/>
        <end position="83"/>
    </location>
</feature>
<keyword evidence="9" id="KW-0408">Iron</keyword>
<proteinExistence type="evidence at transcript level"/>
<dbReference type="OrthoDB" id="260519at2759"/>
<dbReference type="PROSITE" id="PS50255">
    <property type="entry name" value="CYTOCHROME_B5_2"/>
    <property type="match status" value="1"/>
</dbReference>
<keyword evidence="8" id="KW-0249">Electron transport</keyword>
<name>D2NUJ7_DROME</name>
<evidence type="ECO:0000256" key="5">
    <source>
        <dbReference type="ARBA" id="ARBA00022723"/>
    </source>
</evidence>
<sequence>AQSGKMSKEIRLATVNEHNKATDLWVVIDNKVYDVTKFRLEHPGGEESLVDEAGRDATKAFNDVGHSSEAREMLKKYYIGDLAAADIKKKSPISCRHVALALGAAFIGISLVYVIRRGVARN</sequence>
<evidence type="ECO:0000256" key="6">
    <source>
        <dbReference type="ARBA" id="ARBA00022824"/>
    </source>
</evidence>
<evidence type="ECO:0000256" key="1">
    <source>
        <dbReference type="ARBA" id="ARBA00004131"/>
    </source>
</evidence>
<organism evidence="16">
    <name type="scientific">Drosophila melanogaster</name>
    <name type="common">Fruit fly</name>
    <dbReference type="NCBI Taxonomy" id="7227"/>
    <lineage>
        <taxon>Eukaryota</taxon>
        <taxon>Metazoa</taxon>
        <taxon>Ecdysozoa</taxon>
        <taxon>Arthropoda</taxon>
        <taxon>Hexapoda</taxon>
        <taxon>Insecta</taxon>
        <taxon>Pterygota</taxon>
        <taxon>Neoptera</taxon>
        <taxon>Endopterygota</taxon>
        <taxon>Diptera</taxon>
        <taxon>Brachycera</taxon>
        <taxon>Muscomorpha</taxon>
        <taxon>Ephydroidea</taxon>
        <taxon>Drosophilidae</taxon>
        <taxon>Drosophila</taxon>
        <taxon>Sophophora</taxon>
    </lineage>
</organism>
<evidence type="ECO:0000256" key="14">
    <source>
        <dbReference type="SAM" id="Phobius"/>
    </source>
</evidence>
<comment type="similarity">
    <text evidence="12">Belongs to the cytochrome b5 family.</text>
</comment>
<keyword evidence="7" id="KW-0492">Microsome</keyword>
<evidence type="ECO:0000256" key="2">
    <source>
        <dbReference type="ARBA" id="ARBA00022448"/>
    </source>
</evidence>
<evidence type="ECO:0000313" key="16">
    <source>
        <dbReference type="EMBL" id="ADB57061.1"/>
    </source>
</evidence>
<dbReference type="PANTHER" id="PTHR19359:SF150">
    <property type="entry name" value="CYTOCHROME B5"/>
    <property type="match status" value="1"/>
</dbReference>
<evidence type="ECO:0000256" key="7">
    <source>
        <dbReference type="ARBA" id="ARBA00022848"/>
    </source>
</evidence>
<evidence type="ECO:0000256" key="13">
    <source>
        <dbReference type="ARBA" id="ARBA00039806"/>
    </source>
</evidence>
<evidence type="ECO:0000256" key="11">
    <source>
        <dbReference type="ARBA" id="ARBA00037877"/>
    </source>
</evidence>
<gene>
    <name evidence="16" type="primary">CG3566-RB</name>
</gene>
<evidence type="ECO:0000256" key="12">
    <source>
        <dbReference type="ARBA" id="ARBA00038168"/>
    </source>
</evidence>
<evidence type="ECO:0000256" key="4">
    <source>
        <dbReference type="ARBA" id="ARBA00022692"/>
    </source>
</evidence>
<evidence type="ECO:0000256" key="3">
    <source>
        <dbReference type="ARBA" id="ARBA00022617"/>
    </source>
</evidence>
<dbReference type="InterPro" id="IPR050668">
    <property type="entry name" value="Cytochrome_b5"/>
</dbReference>
<keyword evidence="2" id="KW-0813">Transport</keyword>
<dbReference type="Gene3D" id="3.10.120.10">
    <property type="entry name" value="Cytochrome b5-like heme/steroid binding domain"/>
    <property type="match status" value="1"/>
</dbReference>
<keyword evidence="5" id="KW-0479">Metal-binding</keyword>
<evidence type="ECO:0000256" key="9">
    <source>
        <dbReference type="ARBA" id="ARBA00023004"/>
    </source>
</evidence>
<dbReference type="PANTHER" id="PTHR19359">
    <property type="entry name" value="CYTOCHROME B5"/>
    <property type="match status" value="1"/>
</dbReference>
<dbReference type="FunFam" id="3.10.120.10:FF:000002">
    <property type="entry name" value="Cytochrome b5 type B"/>
    <property type="match status" value="1"/>
</dbReference>
<dbReference type="SMART" id="SM01117">
    <property type="entry name" value="Cyt-b5"/>
    <property type="match status" value="1"/>
</dbReference>
<dbReference type="GO" id="GO:0046872">
    <property type="term" value="F:metal ion binding"/>
    <property type="evidence" value="ECO:0007669"/>
    <property type="project" value="UniProtKB-KW"/>
</dbReference>
<dbReference type="PRINTS" id="PR00363">
    <property type="entry name" value="CYTOCHROMEB5"/>
</dbReference>
<protein>
    <recommendedName>
        <fullName evidence="13">Cytochrome b5</fullName>
    </recommendedName>
</protein>
<keyword evidence="14" id="KW-1133">Transmembrane helix</keyword>
<evidence type="ECO:0000256" key="8">
    <source>
        <dbReference type="ARBA" id="ARBA00022982"/>
    </source>
</evidence>
<dbReference type="InterPro" id="IPR001199">
    <property type="entry name" value="Cyt_B5-like_heme/steroid-bd"/>
</dbReference>
<dbReference type="Pfam" id="PF00173">
    <property type="entry name" value="Cyt-b5"/>
    <property type="match status" value="1"/>
</dbReference>
<feature type="non-terminal residue" evidence="16">
    <location>
        <position position="1"/>
    </location>
</feature>
<dbReference type="SUPFAM" id="SSF55856">
    <property type="entry name" value="Cytochrome b5-like heme/steroid binding domain"/>
    <property type="match status" value="1"/>
</dbReference>
<dbReference type="ExpressionAtlas" id="D2NUJ7">
    <property type="expression patterns" value="baseline and differential"/>
</dbReference>
<dbReference type="VEuPathDB" id="VectorBase:FBgn0029854"/>
<keyword evidence="6" id="KW-0256">Endoplasmic reticulum</keyword>
<accession>D2NUJ7</accession>
<dbReference type="AlphaFoldDB" id="D2NUJ7"/>
<keyword evidence="4 14" id="KW-0812">Transmembrane</keyword>
<dbReference type="GO" id="GO:0005789">
    <property type="term" value="C:endoplasmic reticulum membrane"/>
    <property type="evidence" value="ECO:0007669"/>
    <property type="project" value="UniProtKB-SubCell"/>
</dbReference>
<dbReference type="Bgee" id="FBgn0029854">
    <property type="expression patterns" value="Expressed in adult anterior midgut class I enteroendocrine cell in adult midgut (Drosophila) and 213 other cell types or tissues"/>
</dbReference>
<evidence type="ECO:0000256" key="10">
    <source>
        <dbReference type="ARBA" id="ARBA00023136"/>
    </source>
</evidence>
<dbReference type="HOGENOM" id="CLU_102602_3_2_1"/>
<dbReference type="InterPro" id="IPR036400">
    <property type="entry name" value="Cyt_B5-like_heme/steroid_sf"/>
</dbReference>